<evidence type="ECO:0000256" key="1">
    <source>
        <dbReference type="ARBA" id="ARBA00007358"/>
    </source>
</evidence>
<dbReference type="InterPro" id="IPR001670">
    <property type="entry name" value="ADH_Fe/GldA"/>
</dbReference>
<evidence type="ECO:0000259" key="4">
    <source>
        <dbReference type="Pfam" id="PF00465"/>
    </source>
</evidence>
<accession>A0AB73IIM5</accession>
<dbReference type="GO" id="GO:0046872">
    <property type="term" value="F:metal ion binding"/>
    <property type="evidence" value="ECO:0007669"/>
    <property type="project" value="InterPro"/>
</dbReference>
<comment type="similarity">
    <text evidence="1">Belongs to the iron-containing alcohol dehydrogenase family.</text>
</comment>
<evidence type="ECO:0000313" key="6">
    <source>
        <dbReference type="EMBL" id="MDP9649890.1"/>
    </source>
</evidence>
<sequence length="361" mass="38113">MEDVLPVRFDYHALPSRVLFGAGRRRETPEVARQLGCARPLIVSTPEQKDLAGAIASLFSASSAHIFPEAAMHTPWDVTSRALAVVQESGVDSLIAVGGGSAIGLAKALALRTGLPQIALPTTYAGSEVTPIIGETQDGQKRTRRTLDVLPEVVIYDVDLTLTLPARLSATSGLNAIAHAVEALYSVDANPVTSIQAEQGIAALAAALPEILANPASRDARSLAQYGAWLCGTCLGSVGMALHHKVCHVLGGTFDLPHADTHAVMLAHVVAYQAGAVPHAMCRIARALDADNAWTGLHALAATLHVPRSLAEIGMPHEDLGRAAELVLQETYANPRTPDYESIRAMLERAWRGAAPQPDSL</sequence>
<dbReference type="InterPro" id="IPR039697">
    <property type="entry name" value="Alcohol_dehydrogenase_Fe"/>
</dbReference>
<dbReference type="SUPFAM" id="SSF56796">
    <property type="entry name" value="Dehydroquinate synthase-like"/>
    <property type="match status" value="1"/>
</dbReference>
<keyword evidence="3" id="KW-0520">NAD</keyword>
<dbReference type="GO" id="GO:0018506">
    <property type="term" value="F:maleylacetate reductase activity"/>
    <property type="evidence" value="ECO:0007669"/>
    <property type="project" value="InterPro"/>
</dbReference>
<dbReference type="PANTHER" id="PTHR11496">
    <property type="entry name" value="ALCOHOL DEHYDROGENASE"/>
    <property type="match status" value="1"/>
</dbReference>
<evidence type="ECO:0000256" key="2">
    <source>
        <dbReference type="ARBA" id="ARBA00023002"/>
    </source>
</evidence>
<keyword evidence="2" id="KW-0560">Oxidoreductase</keyword>
<evidence type="ECO:0000313" key="7">
    <source>
        <dbReference type="Proteomes" id="UP001229486"/>
    </source>
</evidence>
<name>A0AB73IIM5_9BURK</name>
<proteinExistence type="inferred from homology"/>
<feature type="domain" description="Alcohol dehydrogenase iron-type/glycerol dehydrogenase GldA" evidence="4">
    <location>
        <begin position="15"/>
        <end position="157"/>
    </location>
</feature>
<comment type="caution">
    <text evidence="6">The sequence shown here is derived from an EMBL/GenBank/DDBJ whole genome shotgun (WGS) entry which is preliminary data.</text>
</comment>
<dbReference type="AlphaFoldDB" id="A0AB73IIM5"/>
<dbReference type="Pfam" id="PF25137">
    <property type="entry name" value="ADH_Fe_C"/>
    <property type="match status" value="1"/>
</dbReference>
<dbReference type="EMBL" id="JAURTK010000007">
    <property type="protein sequence ID" value="MDP9649890.1"/>
    <property type="molecule type" value="Genomic_DNA"/>
</dbReference>
<reference evidence="6" key="1">
    <citation type="submission" date="2023-07" db="EMBL/GenBank/DDBJ databases">
        <title>Sorghum-associated microbial communities from plants grown in Nebraska, USA.</title>
        <authorList>
            <person name="Schachtman D."/>
        </authorList>
    </citation>
    <scope>NUCLEOTIDE SEQUENCE</scope>
    <source>
        <strain evidence="6">DS1061</strain>
    </source>
</reference>
<dbReference type="Gene3D" id="3.40.50.1970">
    <property type="match status" value="1"/>
</dbReference>
<dbReference type="InterPro" id="IPR034786">
    <property type="entry name" value="MAR"/>
</dbReference>
<dbReference type="RefSeq" id="WP_392395096.1">
    <property type="nucleotide sequence ID" value="NZ_JAURTK010000007.1"/>
</dbReference>
<evidence type="ECO:0000259" key="5">
    <source>
        <dbReference type="Pfam" id="PF25137"/>
    </source>
</evidence>
<dbReference type="CDD" id="cd08177">
    <property type="entry name" value="MAR"/>
    <property type="match status" value="1"/>
</dbReference>
<evidence type="ECO:0000256" key="3">
    <source>
        <dbReference type="ARBA" id="ARBA00023027"/>
    </source>
</evidence>
<dbReference type="GO" id="GO:0004022">
    <property type="term" value="F:alcohol dehydrogenase (NAD+) activity"/>
    <property type="evidence" value="ECO:0007669"/>
    <property type="project" value="TreeGrafter"/>
</dbReference>
<organism evidence="6 7">
    <name type="scientific">Paraburkholderia caledonica</name>
    <dbReference type="NCBI Taxonomy" id="134536"/>
    <lineage>
        <taxon>Bacteria</taxon>
        <taxon>Pseudomonadati</taxon>
        <taxon>Pseudomonadota</taxon>
        <taxon>Betaproteobacteria</taxon>
        <taxon>Burkholderiales</taxon>
        <taxon>Burkholderiaceae</taxon>
        <taxon>Paraburkholderia</taxon>
    </lineage>
</organism>
<dbReference type="PANTHER" id="PTHR11496:SF102">
    <property type="entry name" value="ALCOHOL DEHYDROGENASE 4"/>
    <property type="match status" value="1"/>
</dbReference>
<feature type="domain" description="Fe-containing alcohol dehydrogenase-like C-terminal" evidence="5">
    <location>
        <begin position="170"/>
        <end position="351"/>
    </location>
</feature>
<dbReference type="Proteomes" id="UP001229486">
    <property type="component" value="Unassembled WGS sequence"/>
</dbReference>
<protein>
    <submittedName>
        <fullName evidence="6">Alcohol dehydrogenase class IV</fullName>
    </submittedName>
</protein>
<dbReference type="Pfam" id="PF00465">
    <property type="entry name" value="Fe-ADH"/>
    <property type="match status" value="1"/>
</dbReference>
<gene>
    <name evidence="6" type="ORF">J2793_005358</name>
</gene>
<dbReference type="Gene3D" id="1.20.1090.10">
    <property type="entry name" value="Dehydroquinate synthase-like - alpha domain"/>
    <property type="match status" value="1"/>
</dbReference>
<dbReference type="InterPro" id="IPR056798">
    <property type="entry name" value="ADH_Fe_C"/>
</dbReference>